<keyword evidence="3" id="KW-1185">Reference proteome</keyword>
<comment type="caution">
    <text evidence="2">The sequence shown here is derived from an EMBL/GenBank/DDBJ whole genome shotgun (WGS) entry which is preliminary data.</text>
</comment>
<dbReference type="InterPro" id="IPR009492">
    <property type="entry name" value="TniQ"/>
</dbReference>
<protein>
    <recommendedName>
        <fullName evidence="1">TniQ domain-containing protein</fullName>
    </recommendedName>
</protein>
<dbReference type="AlphaFoldDB" id="A0A7W6MMT8"/>
<evidence type="ECO:0000313" key="2">
    <source>
        <dbReference type="EMBL" id="MBB4001187.1"/>
    </source>
</evidence>
<reference evidence="2 3" key="1">
    <citation type="submission" date="2020-08" db="EMBL/GenBank/DDBJ databases">
        <title>Genomic Encyclopedia of Type Strains, Phase IV (KMG-IV): sequencing the most valuable type-strain genomes for metagenomic binning, comparative biology and taxonomic classification.</title>
        <authorList>
            <person name="Goeker M."/>
        </authorList>
    </citation>
    <scope>NUCLEOTIDE SEQUENCE [LARGE SCALE GENOMIC DNA]</scope>
    <source>
        <strain evidence="2 3">DSM 103570</strain>
    </source>
</reference>
<dbReference type="Proteomes" id="UP000588647">
    <property type="component" value="Unassembled WGS sequence"/>
</dbReference>
<evidence type="ECO:0000259" key="1">
    <source>
        <dbReference type="Pfam" id="PF06527"/>
    </source>
</evidence>
<proteinExistence type="predicted"/>
<evidence type="ECO:0000313" key="3">
    <source>
        <dbReference type="Proteomes" id="UP000588647"/>
    </source>
</evidence>
<name>A0A7W6MMT8_9HYPH</name>
<organism evidence="2 3">
    <name type="scientific">Aurantimonas endophytica</name>
    <dbReference type="NCBI Taxonomy" id="1522175"/>
    <lineage>
        <taxon>Bacteria</taxon>
        <taxon>Pseudomonadati</taxon>
        <taxon>Pseudomonadota</taxon>
        <taxon>Alphaproteobacteria</taxon>
        <taxon>Hyphomicrobiales</taxon>
        <taxon>Aurantimonadaceae</taxon>
        <taxon>Aurantimonas</taxon>
    </lineage>
</organism>
<dbReference type="EMBL" id="JACIEM010000001">
    <property type="protein sequence ID" value="MBB4001187.1"/>
    <property type="molecule type" value="Genomic_DNA"/>
</dbReference>
<dbReference type="RefSeq" id="WP_183205569.1">
    <property type="nucleotide sequence ID" value="NZ_JAAAMM010000001.1"/>
</dbReference>
<feature type="domain" description="TniQ" evidence="1">
    <location>
        <begin position="6"/>
        <end position="140"/>
    </location>
</feature>
<gene>
    <name evidence="2" type="ORF">GGR03_000234</name>
</gene>
<accession>A0A7W6MMT8</accession>
<sequence>MAALSITVPLHDGETPVSFGSRLAQANGRDRVRDFALDVRLDFAGVVAGRPAALASLARMGDCSPSALGSWAAVTDDDRTSLRGEHLGSRTLRRRRVFACPSCLLADLEDESLEPEVRAWGRAIWQVPVLRTCRIHVQELVEIAHPDDSTLLHDFAALAFSRADDLVGIDAASERRTPSSFETHVHDRLWAGRSGTGFLSALPLYAVMRLSENLGAVMTFGPKVRIEDLGERDLHEAGARGFASASAGEDGIRTALTALQETFFDGKGDWGPKAMFGRFYGWLAHENVDPVYDQVRDIVERHVVETMPIGPGETIFGREVTVRRIHSLNSASIEYGMHPKRLRKLLAADGMIRPEDAGRSDERVLFPVEAVSARLATLSDTLSLIRAGQYLNAPSPHERLLFDAGYIHPVVTGGTDVLREHAIRRADLDDFIARLTASARLELSGGLPIPTAAKRASCSSMEVVGLLLDSRLANVGINGESRGYLSVLVDPDEVKALVRRKNHGGLSLRTVEKRMSWSTKVVRALIDQCLLTCTVAVNPVNRCPQRVVLESDLLAFDKSFVSLYSLAKQREVHFRKLKAELVGRGVEPDPAFACVPASFYRRADIGNPPT</sequence>
<dbReference type="Pfam" id="PF06527">
    <property type="entry name" value="TniQ"/>
    <property type="match status" value="1"/>
</dbReference>